<dbReference type="EMBL" id="JWZT01002299">
    <property type="protein sequence ID" value="KII69754.1"/>
    <property type="molecule type" value="Genomic_DNA"/>
</dbReference>
<comment type="caution">
    <text evidence="11">The sequence shown here is derived from an EMBL/GenBank/DDBJ whole genome shotgun (WGS) entry which is preliminary data.</text>
</comment>
<dbReference type="PANTHER" id="PTHR24356">
    <property type="entry name" value="SERINE/THREONINE-PROTEIN KINASE"/>
    <property type="match status" value="1"/>
</dbReference>
<evidence type="ECO:0000256" key="8">
    <source>
        <dbReference type="ARBA" id="ARBA00048679"/>
    </source>
</evidence>
<evidence type="ECO:0000256" key="3">
    <source>
        <dbReference type="ARBA" id="ARBA00022679"/>
    </source>
</evidence>
<evidence type="ECO:0000256" key="9">
    <source>
        <dbReference type="PROSITE-ProRule" id="PRU10141"/>
    </source>
</evidence>
<keyword evidence="5 11" id="KW-0418">Kinase</keyword>
<comment type="catalytic activity">
    <reaction evidence="7">
        <text>L-threonyl-[protein] + ATP = O-phospho-L-threonyl-[protein] + ADP + H(+)</text>
        <dbReference type="Rhea" id="RHEA:46608"/>
        <dbReference type="Rhea" id="RHEA-COMP:11060"/>
        <dbReference type="Rhea" id="RHEA-COMP:11605"/>
        <dbReference type="ChEBI" id="CHEBI:15378"/>
        <dbReference type="ChEBI" id="CHEBI:30013"/>
        <dbReference type="ChEBI" id="CHEBI:30616"/>
        <dbReference type="ChEBI" id="CHEBI:61977"/>
        <dbReference type="ChEBI" id="CHEBI:456216"/>
        <dbReference type="EC" id="2.7.11.1"/>
    </reaction>
</comment>
<dbReference type="SUPFAM" id="SSF56112">
    <property type="entry name" value="Protein kinase-like (PK-like)"/>
    <property type="match status" value="1"/>
</dbReference>
<keyword evidence="6 9" id="KW-0067">ATP-binding</keyword>
<evidence type="ECO:0000259" key="10">
    <source>
        <dbReference type="PROSITE" id="PS50011"/>
    </source>
</evidence>
<reference evidence="11 12" key="1">
    <citation type="journal article" date="2014" name="Genome Biol. Evol.">
        <title>The genome of the myxosporean Thelohanellus kitauei shows adaptations to nutrient acquisition within its fish host.</title>
        <authorList>
            <person name="Yang Y."/>
            <person name="Xiong J."/>
            <person name="Zhou Z."/>
            <person name="Huo F."/>
            <person name="Miao W."/>
            <person name="Ran C."/>
            <person name="Liu Y."/>
            <person name="Zhang J."/>
            <person name="Feng J."/>
            <person name="Wang M."/>
            <person name="Wang M."/>
            <person name="Wang L."/>
            <person name="Yao B."/>
        </authorList>
    </citation>
    <scope>NUCLEOTIDE SEQUENCE [LARGE SCALE GENOMIC DNA]</scope>
    <source>
        <strain evidence="11">Wuqing</strain>
    </source>
</reference>
<comment type="catalytic activity">
    <reaction evidence="8">
        <text>L-seryl-[protein] + ATP = O-phospho-L-seryl-[protein] + ADP + H(+)</text>
        <dbReference type="Rhea" id="RHEA:17989"/>
        <dbReference type="Rhea" id="RHEA-COMP:9863"/>
        <dbReference type="Rhea" id="RHEA-COMP:11604"/>
        <dbReference type="ChEBI" id="CHEBI:15378"/>
        <dbReference type="ChEBI" id="CHEBI:29999"/>
        <dbReference type="ChEBI" id="CHEBI:30616"/>
        <dbReference type="ChEBI" id="CHEBI:83421"/>
        <dbReference type="ChEBI" id="CHEBI:456216"/>
        <dbReference type="EC" id="2.7.11.1"/>
    </reaction>
</comment>
<dbReference type="Proteomes" id="UP000031668">
    <property type="component" value="Unassembled WGS sequence"/>
</dbReference>
<dbReference type="Gene3D" id="1.10.510.10">
    <property type="entry name" value="Transferase(Phosphotransferase) domain 1"/>
    <property type="match status" value="1"/>
</dbReference>
<protein>
    <recommendedName>
        <fullName evidence="1">non-specific serine/threonine protein kinase</fullName>
        <ecNumber evidence="1">2.7.11.1</ecNumber>
    </recommendedName>
</protein>
<keyword evidence="4 9" id="KW-0547">Nucleotide-binding</keyword>
<sequence length="151" mass="17659">MSSEPLAPESEASSSVKRRSIDDYKVGEIIGHGSFSKVYAALEKSTGLAFAIKAIKKDLIVKLNRRELVFRERNIMNQLRDHPFFVKLYCSFQNDRYLYFVMSFARRGELLRYISSLHGFNCETTRFYAAEIISALEKMHSLNIIHRYFRF</sequence>
<dbReference type="PROSITE" id="PS50011">
    <property type="entry name" value="PROTEIN_KINASE_DOM"/>
    <property type="match status" value="1"/>
</dbReference>
<evidence type="ECO:0000256" key="7">
    <source>
        <dbReference type="ARBA" id="ARBA00047899"/>
    </source>
</evidence>
<dbReference type="InterPro" id="IPR011009">
    <property type="entry name" value="Kinase-like_dom_sf"/>
</dbReference>
<dbReference type="OMA" id="NCETTRF"/>
<keyword evidence="3" id="KW-0808">Transferase</keyword>
<dbReference type="GO" id="GO:0004674">
    <property type="term" value="F:protein serine/threonine kinase activity"/>
    <property type="evidence" value="ECO:0007669"/>
    <property type="project" value="UniProtKB-KW"/>
</dbReference>
<organism evidence="11 12">
    <name type="scientific">Thelohanellus kitauei</name>
    <name type="common">Myxosporean</name>
    <dbReference type="NCBI Taxonomy" id="669202"/>
    <lineage>
        <taxon>Eukaryota</taxon>
        <taxon>Metazoa</taxon>
        <taxon>Cnidaria</taxon>
        <taxon>Myxozoa</taxon>
        <taxon>Myxosporea</taxon>
        <taxon>Bivalvulida</taxon>
        <taxon>Platysporina</taxon>
        <taxon>Myxobolidae</taxon>
        <taxon>Thelohanellus</taxon>
    </lineage>
</organism>
<accession>A0A0C2IWM7</accession>
<dbReference type="GO" id="GO:0005524">
    <property type="term" value="F:ATP binding"/>
    <property type="evidence" value="ECO:0007669"/>
    <property type="project" value="UniProtKB-UniRule"/>
</dbReference>
<dbReference type="AlphaFoldDB" id="A0A0C2IWM7"/>
<dbReference type="EC" id="2.7.11.1" evidence="1"/>
<dbReference type="Pfam" id="PF00069">
    <property type="entry name" value="Pkinase"/>
    <property type="match status" value="1"/>
</dbReference>
<dbReference type="InterPro" id="IPR050236">
    <property type="entry name" value="Ser_Thr_kinase_AGC"/>
</dbReference>
<feature type="domain" description="Protein kinase" evidence="10">
    <location>
        <begin position="24"/>
        <end position="151"/>
    </location>
</feature>
<evidence type="ECO:0000256" key="1">
    <source>
        <dbReference type="ARBA" id="ARBA00012513"/>
    </source>
</evidence>
<dbReference type="GO" id="GO:0035556">
    <property type="term" value="P:intracellular signal transduction"/>
    <property type="evidence" value="ECO:0007669"/>
    <property type="project" value="TreeGrafter"/>
</dbReference>
<dbReference type="PANTHER" id="PTHR24356:SF163">
    <property type="entry name" value="3-PHOSPHOINOSITIDE-DEPENDENT PROTEIN KINASE 1-RELATED"/>
    <property type="match status" value="1"/>
</dbReference>
<evidence type="ECO:0000256" key="2">
    <source>
        <dbReference type="ARBA" id="ARBA00022527"/>
    </source>
</evidence>
<gene>
    <name evidence="11" type="ORF">RF11_08503</name>
</gene>
<dbReference type="InterPro" id="IPR000719">
    <property type="entry name" value="Prot_kinase_dom"/>
</dbReference>
<dbReference type="SMART" id="SM00220">
    <property type="entry name" value="S_TKc"/>
    <property type="match status" value="1"/>
</dbReference>
<dbReference type="PROSITE" id="PS00107">
    <property type="entry name" value="PROTEIN_KINASE_ATP"/>
    <property type="match status" value="1"/>
</dbReference>
<evidence type="ECO:0000313" key="12">
    <source>
        <dbReference type="Proteomes" id="UP000031668"/>
    </source>
</evidence>
<dbReference type="FunFam" id="3.30.200.20:FF:000042">
    <property type="entry name" value="Aurora kinase A"/>
    <property type="match status" value="1"/>
</dbReference>
<evidence type="ECO:0000256" key="5">
    <source>
        <dbReference type="ARBA" id="ARBA00022777"/>
    </source>
</evidence>
<keyword evidence="12" id="KW-1185">Reference proteome</keyword>
<dbReference type="Gene3D" id="3.30.200.20">
    <property type="entry name" value="Phosphorylase Kinase, domain 1"/>
    <property type="match status" value="1"/>
</dbReference>
<dbReference type="InterPro" id="IPR017441">
    <property type="entry name" value="Protein_kinase_ATP_BS"/>
</dbReference>
<dbReference type="OrthoDB" id="347657at2759"/>
<keyword evidence="2" id="KW-0723">Serine/threonine-protein kinase</keyword>
<evidence type="ECO:0000313" key="11">
    <source>
        <dbReference type="EMBL" id="KII69754.1"/>
    </source>
</evidence>
<name>A0A0C2IWM7_THEKT</name>
<evidence type="ECO:0000256" key="4">
    <source>
        <dbReference type="ARBA" id="ARBA00022741"/>
    </source>
</evidence>
<feature type="binding site" evidence="9">
    <location>
        <position position="62"/>
    </location>
    <ligand>
        <name>ATP</name>
        <dbReference type="ChEBI" id="CHEBI:30616"/>
    </ligand>
</feature>
<evidence type="ECO:0000256" key="6">
    <source>
        <dbReference type="ARBA" id="ARBA00022840"/>
    </source>
</evidence>
<proteinExistence type="predicted"/>